<keyword evidence="2" id="KW-1185">Reference proteome</keyword>
<evidence type="ECO:0000313" key="1">
    <source>
        <dbReference type="EMBL" id="SMG29086.1"/>
    </source>
</evidence>
<evidence type="ECO:0000313" key="2">
    <source>
        <dbReference type="Proteomes" id="UP000193834"/>
    </source>
</evidence>
<dbReference type="PANTHER" id="PTHR35788">
    <property type="entry name" value="EXPORTED PROTEIN-RELATED"/>
    <property type="match status" value="1"/>
</dbReference>
<accession>A0A1X7JM90</accession>
<dbReference type="InterPro" id="IPR052913">
    <property type="entry name" value="Glycopeptide_resist_protein"/>
</dbReference>
<name>A0A1X7JM90_9BACL</name>
<dbReference type="PANTHER" id="PTHR35788:SF1">
    <property type="entry name" value="EXPORTED PROTEIN"/>
    <property type="match status" value="1"/>
</dbReference>
<organism evidence="1 2">
    <name type="scientific">Paenibacillus aquistagni</name>
    <dbReference type="NCBI Taxonomy" id="1852522"/>
    <lineage>
        <taxon>Bacteria</taxon>
        <taxon>Bacillati</taxon>
        <taxon>Bacillota</taxon>
        <taxon>Bacilli</taxon>
        <taxon>Bacillales</taxon>
        <taxon>Paenibacillaceae</taxon>
        <taxon>Paenibacillus</taxon>
    </lineage>
</organism>
<dbReference type="Proteomes" id="UP000193834">
    <property type="component" value="Unassembled WGS sequence"/>
</dbReference>
<gene>
    <name evidence="1" type="ORF">SAMN06295960_1728</name>
</gene>
<protein>
    <submittedName>
        <fullName evidence="1">Vancomycin resistance protein VanW</fullName>
    </submittedName>
</protein>
<dbReference type="AlphaFoldDB" id="A0A1X7JM90"/>
<dbReference type="Pfam" id="PF04294">
    <property type="entry name" value="VanW"/>
    <property type="match status" value="1"/>
</dbReference>
<dbReference type="STRING" id="1852522.SAMN06295960_1728"/>
<dbReference type="InterPro" id="IPR007391">
    <property type="entry name" value="Vancomycin_resist_VanW"/>
</dbReference>
<dbReference type="OrthoDB" id="9813301at2"/>
<sequence>MQATKRYKPITRSKLRLWLGKLYYRCRRRFKWWRMREQFASIKQLDKLPYLHAEHHTPLYRRLHNVDMSIQEAKVHNLQLAIQHLNGVVIQPEEVLSYWRRIGKPTRRKGYQEGMILFYGSMQLGVGGGLCQLSNLIYWITLHTPLKVIERYRHSYDVFPDASRNQPFGSGATCAYNYLDLMIMNPTNEPFQLVLHMDDVNLYGQWRSTSGPIHQYKIMERNHRITLEAWGKYMRHNELIQMTYSMDGELLQEEQVAENHALMMYEPMLQGEKESQN</sequence>
<dbReference type="EMBL" id="FXAZ01000001">
    <property type="protein sequence ID" value="SMG29086.1"/>
    <property type="molecule type" value="Genomic_DNA"/>
</dbReference>
<dbReference type="RefSeq" id="WP_085493833.1">
    <property type="nucleotide sequence ID" value="NZ_FXAZ01000001.1"/>
</dbReference>
<proteinExistence type="predicted"/>
<reference evidence="1 2" key="1">
    <citation type="submission" date="2017-04" db="EMBL/GenBank/DDBJ databases">
        <authorList>
            <person name="Afonso C.L."/>
            <person name="Miller P.J."/>
            <person name="Scott M.A."/>
            <person name="Spackman E."/>
            <person name="Goraichik I."/>
            <person name="Dimitrov K.M."/>
            <person name="Suarez D.L."/>
            <person name="Swayne D.E."/>
        </authorList>
    </citation>
    <scope>NUCLEOTIDE SEQUENCE [LARGE SCALE GENOMIC DNA]</scope>
    <source>
        <strain evidence="1 2">11</strain>
    </source>
</reference>